<dbReference type="RefSeq" id="WP_119924845.1">
    <property type="nucleotide sequence ID" value="NZ_QZEY01000001.1"/>
</dbReference>
<gene>
    <name evidence="6" type="ORF">D5H75_03625</name>
</gene>
<name>A0A3A4AYX0_9ACTN</name>
<keyword evidence="2 4" id="KW-0238">DNA-binding</keyword>
<dbReference type="PANTHER" id="PTHR30055:SF146">
    <property type="entry name" value="HTH-TYPE TRANSCRIPTIONAL DUAL REGULATOR CECR"/>
    <property type="match status" value="1"/>
</dbReference>
<dbReference type="PRINTS" id="PR00455">
    <property type="entry name" value="HTHTETR"/>
</dbReference>
<dbReference type="InterPro" id="IPR009057">
    <property type="entry name" value="Homeodomain-like_sf"/>
</dbReference>
<comment type="caution">
    <text evidence="6">The sequence shown here is derived from an EMBL/GenBank/DDBJ whole genome shotgun (WGS) entry which is preliminary data.</text>
</comment>
<dbReference type="PANTHER" id="PTHR30055">
    <property type="entry name" value="HTH-TYPE TRANSCRIPTIONAL REGULATOR RUTR"/>
    <property type="match status" value="1"/>
</dbReference>
<dbReference type="EMBL" id="QZEY01000001">
    <property type="protein sequence ID" value="RJL35872.1"/>
    <property type="molecule type" value="Genomic_DNA"/>
</dbReference>
<dbReference type="FunFam" id="1.10.10.60:FF:000141">
    <property type="entry name" value="TetR family transcriptional regulator"/>
    <property type="match status" value="1"/>
</dbReference>
<dbReference type="SUPFAM" id="SSF46689">
    <property type="entry name" value="Homeodomain-like"/>
    <property type="match status" value="1"/>
</dbReference>
<dbReference type="GO" id="GO:0003700">
    <property type="term" value="F:DNA-binding transcription factor activity"/>
    <property type="evidence" value="ECO:0007669"/>
    <property type="project" value="TreeGrafter"/>
</dbReference>
<keyword evidence="1" id="KW-0805">Transcription regulation</keyword>
<dbReference type="Pfam" id="PF14246">
    <property type="entry name" value="TetR_C_7"/>
    <property type="match status" value="1"/>
</dbReference>
<protein>
    <submittedName>
        <fullName evidence="6">TetR/AcrR family transcriptional regulator</fullName>
    </submittedName>
</protein>
<evidence type="ECO:0000313" key="6">
    <source>
        <dbReference type="EMBL" id="RJL35872.1"/>
    </source>
</evidence>
<evidence type="ECO:0000256" key="1">
    <source>
        <dbReference type="ARBA" id="ARBA00023015"/>
    </source>
</evidence>
<dbReference type="PROSITE" id="PS50977">
    <property type="entry name" value="HTH_TETR_2"/>
    <property type="match status" value="1"/>
</dbReference>
<dbReference type="Proteomes" id="UP000265768">
    <property type="component" value="Unassembled WGS sequence"/>
</dbReference>
<dbReference type="GO" id="GO:0045892">
    <property type="term" value="P:negative regulation of DNA-templated transcription"/>
    <property type="evidence" value="ECO:0007669"/>
    <property type="project" value="UniProtKB-ARBA"/>
</dbReference>
<feature type="DNA-binding region" description="H-T-H motif" evidence="4">
    <location>
        <begin position="45"/>
        <end position="64"/>
    </location>
</feature>
<evidence type="ECO:0000256" key="3">
    <source>
        <dbReference type="ARBA" id="ARBA00023163"/>
    </source>
</evidence>
<keyword evidence="7" id="KW-1185">Reference proteome</keyword>
<feature type="domain" description="HTH tetR-type" evidence="5">
    <location>
        <begin position="22"/>
        <end position="82"/>
    </location>
</feature>
<dbReference type="GO" id="GO:0000976">
    <property type="term" value="F:transcription cis-regulatory region binding"/>
    <property type="evidence" value="ECO:0007669"/>
    <property type="project" value="TreeGrafter"/>
</dbReference>
<evidence type="ECO:0000259" key="5">
    <source>
        <dbReference type="PROSITE" id="PS50977"/>
    </source>
</evidence>
<reference evidence="6 7" key="1">
    <citation type="submission" date="2018-09" db="EMBL/GenBank/DDBJ databases">
        <title>YIM 75507 draft genome.</title>
        <authorList>
            <person name="Tang S."/>
            <person name="Feng Y."/>
        </authorList>
    </citation>
    <scope>NUCLEOTIDE SEQUENCE [LARGE SCALE GENOMIC DNA]</scope>
    <source>
        <strain evidence="6 7">YIM 75507</strain>
    </source>
</reference>
<dbReference type="InterPro" id="IPR001647">
    <property type="entry name" value="HTH_TetR"/>
</dbReference>
<dbReference type="OrthoDB" id="7186128at2"/>
<dbReference type="InterPro" id="IPR036271">
    <property type="entry name" value="Tet_transcr_reg_TetR-rel_C_sf"/>
</dbReference>
<evidence type="ECO:0000256" key="4">
    <source>
        <dbReference type="PROSITE-ProRule" id="PRU00335"/>
    </source>
</evidence>
<dbReference type="Pfam" id="PF00440">
    <property type="entry name" value="TetR_N"/>
    <property type="match status" value="1"/>
</dbReference>
<organism evidence="6 7">
    <name type="scientific">Bailinhaonella thermotolerans</name>
    <dbReference type="NCBI Taxonomy" id="1070861"/>
    <lineage>
        <taxon>Bacteria</taxon>
        <taxon>Bacillati</taxon>
        <taxon>Actinomycetota</taxon>
        <taxon>Actinomycetes</taxon>
        <taxon>Streptosporangiales</taxon>
        <taxon>Streptosporangiaceae</taxon>
        <taxon>Bailinhaonella</taxon>
    </lineage>
</organism>
<dbReference type="InterPro" id="IPR050109">
    <property type="entry name" value="HTH-type_TetR-like_transc_reg"/>
</dbReference>
<dbReference type="SUPFAM" id="SSF48498">
    <property type="entry name" value="Tetracyclin repressor-like, C-terminal domain"/>
    <property type="match status" value="1"/>
</dbReference>
<accession>A0A3A4AYX0</accession>
<dbReference type="AlphaFoldDB" id="A0A3A4AYX0"/>
<dbReference type="Gene3D" id="1.10.357.10">
    <property type="entry name" value="Tetracycline Repressor, domain 2"/>
    <property type="match status" value="1"/>
</dbReference>
<evidence type="ECO:0000313" key="7">
    <source>
        <dbReference type="Proteomes" id="UP000265768"/>
    </source>
</evidence>
<dbReference type="InterPro" id="IPR039536">
    <property type="entry name" value="TetR_C_Proteobacteria"/>
</dbReference>
<evidence type="ECO:0000256" key="2">
    <source>
        <dbReference type="ARBA" id="ARBA00023125"/>
    </source>
</evidence>
<keyword evidence="3" id="KW-0804">Transcription</keyword>
<proteinExistence type="predicted"/>
<sequence length="220" mass="24219">MGTEGVDEYGIPVIADPVSSSAGKRRAIIEAARAEFLAEGYSAASMDSIASHAKVSKPTLYKHYGNKERLFLAVIGGTLKESYADLAAMPCTMADASDLALALRTFLTRWAHTLLGDDLLALRRLVIGEIDRFPQLGRLWYEITIDTLDRPLVGELEELHRRGLLRVPDPWRAVQQLVAMSVGSLQLIRTMRPDVKPDDQAIADNVAAAVETFLSHHRPT</sequence>